<evidence type="ECO:0000313" key="2">
    <source>
        <dbReference type="Proteomes" id="UP001431199"/>
    </source>
</evidence>
<gene>
    <name evidence="1" type="ORF">N5B56_12165</name>
</gene>
<accession>A0ABT2M4L4</accession>
<proteinExistence type="predicted"/>
<dbReference type="EMBL" id="JAODBU010000013">
    <property type="protein sequence ID" value="MCT7399826.1"/>
    <property type="molecule type" value="Genomic_DNA"/>
</dbReference>
<name>A0ABT2M4L4_9FIRM</name>
<keyword evidence="2" id="KW-1185">Reference proteome</keyword>
<reference evidence="1" key="1">
    <citation type="submission" date="2022-09" db="EMBL/GenBank/DDBJ databases">
        <title>Eubacterium sp. LFL-14 isolated from human feces.</title>
        <authorList>
            <person name="Liu F."/>
        </authorList>
    </citation>
    <scope>NUCLEOTIDE SEQUENCE</scope>
    <source>
        <strain evidence="1">LFL-14</strain>
    </source>
</reference>
<protein>
    <submittedName>
        <fullName evidence="1">Uncharacterized protein</fullName>
    </submittedName>
</protein>
<comment type="caution">
    <text evidence="1">The sequence shown here is derived from an EMBL/GenBank/DDBJ whole genome shotgun (WGS) entry which is preliminary data.</text>
</comment>
<dbReference type="RefSeq" id="WP_260979078.1">
    <property type="nucleotide sequence ID" value="NZ_JAODBU010000013.1"/>
</dbReference>
<organism evidence="1 2">
    <name type="scientific">Eubacterium album</name>
    <dbReference type="NCBI Taxonomy" id="2978477"/>
    <lineage>
        <taxon>Bacteria</taxon>
        <taxon>Bacillati</taxon>
        <taxon>Bacillota</taxon>
        <taxon>Clostridia</taxon>
        <taxon>Eubacteriales</taxon>
        <taxon>Eubacteriaceae</taxon>
        <taxon>Eubacterium</taxon>
    </lineage>
</organism>
<sequence>MNSIIKDYCKNNATNVLDNDEYELVNLLFKEKIFVLCNEDTTLFKNSEDLSLTLYLSESVAENESLANNLSYVEVSDINWLYGQILKFKDLSFINFDDGDFSVTLDVGTFLSCLMCNNV</sequence>
<evidence type="ECO:0000313" key="1">
    <source>
        <dbReference type="EMBL" id="MCT7399826.1"/>
    </source>
</evidence>
<dbReference type="Proteomes" id="UP001431199">
    <property type="component" value="Unassembled WGS sequence"/>
</dbReference>